<evidence type="ECO:0000313" key="1">
    <source>
        <dbReference type="EMBL" id="AUI09775.1"/>
    </source>
</evidence>
<protein>
    <submittedName>
        <fullName evidence="1">Uncharacterized protein</fullName>
    </submittedName>
</protein>
<sequence>MDIDWDRVGTLKHIGGGYDIRTDPLRILVTTAKQGHEGEVSDMLIVMDDGTVIPPDGILRLARAPGRIP</sequence>
<gene>
    <name evidence="1" type="ORF">SmaCSM2_13575</name>
</gene>
<name>A0AAD0BYN4_STEMA</name>
<accession>A0AAD0BYN4</accession>
<reference evidence="1 2" key="1">
    <citation type="submission" date="2017-12" db="EMBL/GenBank/DDBJ databases">
        <title>Complete Genome Sequence of Stenotrophomonas maltophilia CSM2.</title>
        <authorList>
            <person name="Castro-Jaimes S."/>
            <person name="Lopez-Leal G."/>
            <person name="Barberena Jonas C."/>
            <person name="Bustos P."/>
            <person name="Perez-Oseguera A."/>
            <person name="Cevallos M.A."/>
        </authorList>
    </citation>
    <scope>NUCLEOTIDE SEQUENCE [LARGE SCALE GENOMIC DNA]</scope>
    <source>
        <strain evidence="1 2">CSM2</strain>
    </source>
</reference>
<proteinExistence type="predicted"/>
<dbReference type="RefSeq" id="WP_101766421.1">
    <property type="nucleotide sequence ID" value="NZ_CP025298.1"/>
</dbReference>
<evidence type="ECO:0000313" key="2">
    <source>
        <dbReference type="Proteomes" id="UP000234414"/>
    </source>
</evidence>
<dbReference type="AlphaFoldDB" id="A0AAD0BYN4"/>
<dbReference type="EMBL" id="CP025298">
    <property type="protein sequence ID" value="AUI09775.1"/>
    <property type="molecule type" value="Genomic_DNA"/>
</dbReference>
<organism evidence="1 2">
    <name type="scientific">Stenotrophomonas maltophilia</name>
    <name type="common">Pseudomonas maltophilia</name>
    <name type="synonym">Xanthomonas maltophilia</name>
    <dbReference type="NCBI Taxonomy" id="40324"/>
    <lineage>
        <taxon>Bacteria</taxon>
        <taxon>Pseudomonadati</taxon>
        <taxon>Pseudomonadota</taxon>
        <taxon>Gammaproteobacteria</taxon>
        <taxon>Lysobacterales</taxon>
        <taxon>Lysobacteraceae</taxon>
        <taxon>Stenotrophomonas</taxon>
        <taxon>Stenotrophomonas maltophilia group</taxon>
    </lineage>
</organism>
<dbReference type="Proteomes" id="UP000234414">
    <property type="component" value="Chromosome"/>
</dbReference>